<dbReference type="InParanoid" id="A0A0C2ZPV9"/>
<protein>
    <submittedName>
        <fullName evidence="3">Uncharacterized protein</fullName>
    </submittedName>
</protein>
<dbReference type="EMBL" id="KN822151">
    <property type="protein sequence ID" value="KIM54592.1"/>
    <property type="molecule type" value="Genomic_DNA"/>
</dbReference>
<organism evidence="3 4">
    <name type="scientific">Scleroderma citrinum Foug A</name>
    <dbReference type="NCBI Taxonomy" id="1036808"/>
    <lineage>
        <taxon>Eukaryota</taxon>
        <taxon>Fungi</taxon>
        <taxon>Dikarya</taxon>
        <taxon>Basidiomycota</taxon>
        <taxon>Agaricomycotina</taxon>
        <taxon>Agaricomycetes</taxon>
        <taxon>Agaricomycetidae</taxon>
        <taxon>Boletales</taxon>
        <taxon>Sclerodermatineae</taxon>
        <taxon>Sclerodermataceae</taxon>
        <taxon>Scleroderma</taxon>
    </lineage>
</organism>
<dbReference type="STRING" id="1036808.A0A0C2ZPV9"/>
<dbReference type="OrthoDB" id="21214at2759"/>
<dbReference type="PANTHER" id="PTHR39472:SF1">
    <property type="entry name" value="EXPRESSED PROTEIN"/>
    <property type="match status" value="1"/>
</dbReference>
<sequence length="284" mass="31354">MTVVDHPGDSDVDRLIKTIQELSAQLADNRAVAHSLHSAAGAAKNQATHSQSGFVLRRFNLDKSKEVYDAELERMNASLAAENQTLQHDNKQLGVLIREYEQTLESVMSAFRTRARDVQEHELALIRYYESQLLAKESENLLRTLTTSTAESASLGRISNALRDMMRMLNGEGSPPATVSSGPDITHDSNAEQFEFDAGSLKDGALQQEIELARLEQENAILRRMLGLELRESEYGRDAFGSMSTSDQHRPAIPRPLSGVQQKKMLGGAPGTVGPYGTYKRRVG</sequence>
<feature type="coiled-coil region" evidence="1">
    <location>
        <begin position="205"/>
        <end position="232"/>
    </location>
</feature>
<proteinExistence type="predicted"/>
<evidence type="ECO:0000313" key="4">
    <source>
        <dbReference type="Proteomes" id="UP000053989"/>
    </source>
</evidence>
<feature type="region of interest" description="Disordered" evidence="2">
    <location>
        <begin position="262"/>
        <end position="284"/>
    </location>
</feature>
<accession>A0A0C2ZPV9</accession>
<dbReference type="AlphaFoldDB" id="A0A0C2ZPV9"/>
<reference evidence="4" key="2">
    <citation type="submission" date="2015-01" db="EMBL/GenBank/DDBJ databases">
        <title>Evolutionary Origins and Diversification of the Mycorrhizal Mutualists.</title>
        <authorList>
            <consortium name="DOE Joint Genome Institute"/>
            <consortium name="Mycorrhizal Genomics Consortium"/>
            <person name="Kohler A."/>
            <person name="Kuo A."/>
            <person name="Nagy L.G."/>
            <person name="Floudas D."/>
            <person name="Copeland A."/>
            <person name="Barry K.W."/>
            <person name="Cichocki N."/>
            <person name="Veneault-Fourrey C."/>
            <person name="LaButti K."/>
            <person name="Lindquist E.A."/>
            <person name="Lipzen A."/>
            <person name="Lundell T."/>
            <person name="Morin E."/>
            <person name="Murat C."/>
            <person name="Riley R."/>
            <person name="Ohm R."/>
            <person name="Sun H."/>
            <person name="Tunlid A."/>
            <person name="Henrissat B."/>
            <person name="Grigoriev I.V."/>
            <person name="Hibbett D.S."/>
            <person name="Martin F."/>
        </authorList>
    </citation>
    <scope>NUCLEOTIDE SEQUENCE [LARGE SCALE GENOMIC DNA]</scope>
    <source>
        <strain evidence="4">Foug A</strain>
    </source>
</reference>
<dbReference type="Proteomes" id="UP000053989">
    <property type="component" value="Unassembled WGS sequence"/>
</dbReference>
<evidence type="ECO:0000313" key="3">
    <source>
        <dbReference type="EMBL" id="KIM54592.1"/>
    </source>
</evidence>
<evidence type="ECO:0000256" key="2">
    <source>
        <dbReference type="SAM" id="MobiDB-lite"/>
    </source>
</evidence>
<keyword evidence="4" id="KW-1185">Reference proteome</keyword>
<evidence type="ECO:0000256" key="1">
    <source>
        <dbReference type="SAM" id="Coils"/>
    </source>
</evidence>
<gene>
    <name evidence="3" type="ORF">SCLCIDRAFT_1221798</name>
</gene>
<name>A0A0C2ZPV9_9AGAM</name>
<reference evidence="3 4" key="1">
    <citation type="submission" date="2014-04" db="EMBL/GenBank/DDBJ databases">
        <authorList>
            <consortium name="DOE Joint Genome Institute"/>
            <person name="Kuo A."/>
            <person name="Kohler A."/>
            <person name="Nagy L.G."/>
            <person name="Floudas D."/>
            <person name="Copeland A."/>
            <person name="Barry K.W."/>
            <person name="Cichocki N."/>
            <person name="Veneault-Fourrey C."/>
            <person name="LaButti K."/>
            <person name="Lindquist E.A."/>
            <person name="Lipzen A."/>
            <person name="Lundell T."/>
            <person name="Morin E."/>
            <person name="Murat C."/>
            <person name="Sun H."/>
            <person name="Tunlid A."/>
            <person name="Henrissat B."/>
            <person name="Grigoriev I.V."/>
            <person name="Hibbett D.S."/>
            <person name="Martin F."/>
            <person name="Nordberg H.P."/>
            <person name="Cantor M.N."/>
            <person name="Hua S.X."/>
        </authorList>
    </citation>
    <scope>NUCLEOTIDE SEQUENCE [LARGE SCALE GENOMIC DNA]</scope>
    <source>
        <strain evidence="3 4">Foug A</strain>
    </source>
</reference>
<dbReference type="HOGENOM" id="CLU_052711_1_0_1"/>
<dbReference type="PANTHER" id="PTHR39472">
    <property type="entry name" value="EXPRESSED PROTEIN"/>
    <property type="match status" value="1"/>
</dbReference>
<keyword evidence="1" id="KW-0175">Coiled coil</keyword>